<evidence type="ECO:0000313" key="2">
    <source>
        <dbReference type="EMBL" id="KAK2168408.1"/>
    </source>
</evidence>
<accession>A0AAD9KB37</accession>
<feature type="compositionally biased region" description="Basic residues" evidence="1">
    <location>
        <begin position="61"/>
        <end position="70"/>
    </location>
</feature>
<dbReference type="Proteomes" id="UP001208570">
    <property type="component" value="Unassembled WGS sequence"/>
</dbReference>
<evidence type="ECO:0000313" key="3">
    <source>
        <dbReference type="Proteomes" id="UP001208570"/>
    </source>
</evidence>
<protein>
    <submittedName>
        <fullName evidence="2">Uncharacterized protein</fullName>
    </submittedName>
</protein>
<gene>
    <name evidence="2" type="ORF">LSH36_17g12006</name>
</gene>
<comment type="caution">
    <text evidence="2">The sequence shown here is derived from an EMBL/GenBank/DDBJ whole genome shotgun (WGS) entry which is preliminary data.</text>
</comment>
<feature type="compositionally biased region" description="Basic residues" evidence="1">
    <location>
        <begin position="91"/>
        <end position="105"/>
    </location>
</feature>
<dbReference type="EMBL" id="JAODUP010000017">
    <property type="protein sequence ID" value="KAK2168408.1"/>
    <property type="molecule type" value="Genomic_DNA"/>
</dbReference>
<evidence type="ECO:0000256" key="1">
    <source>
        <dbReference type="SAM" id="MobiDB-lite"/>
    </source>
</evidence>
<dbReference type="AlphaFoldDB" id="A0AAD9KB37"/>
<sequence length="105" mass="12228">MLLFGGGGDLMKHLSTRLSDLQWSALSFALRANSSQISSDVKQLKWEMERDRWMSGNDWKTKRRAKRYTRGGKQSRGLDGKLSGRQDRKGGRFKGREKRKRKNLR</sequence>
<name>A0AAD9KB37_9ANNE</name>
<keyword evidence="3" id="KW-1185">Reference proteome</keyword>
<reference evidence="2" key="1">
    <citation type="journal article" date="2023" name="Mol. Biol. Evol.">
        <title>Third-Generation Sequencing Reveals the Adaptive Role of the Epigenome in Three Deep-Sea Polychaetes.</title>
        <authorList>
            <person name="Perez M."/>
            <person name="Aroh O."/>
            <person name="Sun Y."/>
            <person name="Lan Y."/>
            <person name="Juniper S.K."/>
            <person name="Young C.R."/>
            <person name="Angers B."/>
            <person name="Qian P.Y."/>
        </authorList>
    </citation>
    <scope>NUCLEOTIDE SEQUENCE</scope>
    <source>
        <strain evidence="2">P08H-3</strain>
    </source>
</reference>
<feature type="region of interest" description="Disordered" evidence="1">
    <location>
        <begin position="57"/>
        <end position="105"/>
    </location>
</feature>
<proteinExistence type="predicted"/>
<organism evidence="2 3">
    <name type="scientific">Paralvinella palmiformis</name>
    <dbReference type="NCBI Taxonomy" id="53620"/>
    <lineage>
        <taxon>Eukaryota</taxon>
        <taxon>Metazoa</taxon>
        <taxon>Spiralia</taxon>
        <taxon>Lophotrochozoa</taxon>
        <taxon>Annelida</taxon>
        <taxon>Polychaeta</taxon>
        <taxon>Sedentaria</taxon>
        <taxon>Canalipalpata</taxon>
        <taxon>Terebellida</taxon>
        <taxon>Terebelliformia</taxon>
        <taxon>Alvinellidae</taxon>
        <taxon>Paralvinella</taxon>
    </lineage>
</organism>
<feature type="compositionally biased region" description="Basic and acidic residues" evidence="1">
    <location>
        <begin position="76"/>
        <end position="90"/>
    </location>
</feature>